<dbReference type="InterPro" id="IPR008833">
    <property type="entry name" value="Surf2"/>
</dbReference>
<keyword evidence="3" id="KW-1185">Reference proteome</keyword>
<dbReference type="OrthoDB" id="127285at2759"/>
<reference evidence="2 3" key="1">
    <citation type="journal article" date="2018" name="Nat. Genet.">
        <title>The Rosa genome provides new insights in the design of modern roses.</title>
        <authorList>
            <person name="Bendahmane M."/>
        </authorList>
    </citation>
    <scope>NUCLEOTIDE SEQUENCE [LARGE SCALE GENOMIC DNA]</scope>
    <source>
        <strain evidence="3">cv. Old Blush</strain>
    </source>
</reference>
<dbReference type="OMA" id="MFNQDPL"/>
<sequence>MTQFLSRSLSLYNCEGHSSYSKPAMATSEEKTNNTKEGNNLLGSPTFKELDNGRFQCVETGHQLLAKDIESYSQSKRCRLGLIEFALSHKKPPLNMFKQDPLSRSKLVCKLTEDTINKSEEHIWKHINGKRFLNKLEEMEEQKLTVNEMEEELDDHKPEKVSKPGKDGARKEKKEKKKKKKKKKEEEEEAKEEDDGDDEIISEIPKSPSEENDSEEAEFWIPPPGARWDFDDGGDRWGSDSESVSNDENKSDEVDGIVEDDDEESEEISMRTKRMSIEIGPSSFASRKKKSKKNTA</sequence>
<dbReference type="STRING" id="74649.A0A2P6S5W0"/>
<accession>A0A2P6S5W0</accession>
<dbReference type="PANTHER" id="PTHR47854">
    <property type="entry name" value="SURFEIT LOCUS PROTEIN 2 (SURF2)"/>
    <property type="match status" value="1"/>
</dbReference>
<feature type="compositionally biased region" description="Basic and acidic residues" evidence="1">
    <location>
        <begin position="228"/>
        <end position="239"/>
    </location>
</feature>
<dbReference type="Proteomes" id="UP000238479">
    <property type="component" value="Chromosome 2"/>
</dbReference>
<gene>
    <name evidence="2" type="ORF">RchiOBHm_Chr2g0173401</name>
</gene>
<feature type="compositionally biased region" description="Acidic residues" evidence="1">
    <location>
        <begin position="254"/>
        <end position="267"/>
    </location>
</feature>
<feature type="compositionally biased region" description="Basic residues" evidence="1">
    <location>
        <begin position="173"/>
        <end position="183"/>
    </location>
</feature>
<evidence type="ECO:0000313" key="2">
    <source>
        <dbReference type="EMBL" id="PRQ54062.1"/>
    </source>
</evidence>
<dbReference type="Pfam" id="PF05477">
    <property type="entry name" value="SURF2"/>
    <property type="match status" value="1"/>
</dbReference>
<feature type="compositionally biased region" description="Basic and acidic residues" evidence="1">
    <location>
        <begin position="154"/>
        <end position="172"/>
    </location>
</feature>
<proteinExistence type="predicted"/>
<name>A0A2P6S5W0_ROSCH</name>
<dbReference type="AlphaFoldDB" id="A0A2P6S5W0"/>
<dbReference type="PANTHER" id="PTHR47854:SF1">
    <property type="entry name" value="SURFEIT LOCUS PROTEIN 2 (SURF2)"/>
    <property type="match status" value="1"/>
</dbReference>
<protein>
    <submittedName>
        <fullName evidence="2">Putative surfeit locus protein</fullName>
    </submittedName>
</protein>
<comment type="caution">
    <text evidence="2">The sequence shown here is derived from an EMBL/GenBank/DDBJ whole genome shotgun (WGS) entry which is preliminary data.</text>
</comment>
<feature type="region of interest" description="Disordered" evidence="1">
    <location>
        <begin position="147"/>
        <end position="296"/>
    </location>
</feature>
<feature type="compositionally biased region" description="Basic residues" evidence="1">
    <location>
        <begin position="286"/>
        <end position="296"/>
    </location>
</feature>
<dbReference type="EMBL" id="PDCK01000040">
    <property type="protein sequence ID" value="PRQ54062.1"/>
    <property type="molecule type" value="Genomic_DNA"/>
</dbReference>
<dbReference type="Gramene" id="PRQ54062">
    <property type="protein sequence ID" value="PRQ54062"/>
    <property type="gene ID" value="RchiOBHm_Chr2g0173401"/>
</dbReference>
<evidence type="ECO:0000256" key="1">
    <source>
        <dbReference type="SAM" id="MobiDB-lite"/>
    </source>
</evidence>
<feature type="region of interest" description="Disordered" evidence="1">
    <location>
        <begin position="19"/>
        <end position="42"/>
    </location>
</feature>
<organism evidence="2 3">
    <name type="scientific">Rosa chinensis</name>
    <name type="common">China rose</name>
    <dbReference type="NCBI Taxonomy" id="74649"/>
    <lineage>
        <taxon>Eukaryota</taxon>
        <taxon>Viridiplantae</taxon>
        <taxon>Streptophyta</taxon>
        <taxon>Embryophyta</taxon>
        <taxon>Tracheophyta</taxon>
        <taxon>Spermatophyta</taxon>
        <taxon>Magnoliopsida</taxon>
        <taxon>eudicotyledons</taxon>
        <taxon>Gunneridae</taxon>
        <taxon>Pentapetalae</taxon>
        <taxon>rosids</taxon>
        <taxon>fabids</taxon>
        <taxon>Rosales</taxon>
        <taxon>Rosaceae</taxon>
        <taxon>Rosoideae</taxon>
        <taxon>Rosoideae incertae sedis</taxon>
        <taxon>Rosa</taxon>
    </lineage>
</organism>
<evidence type="ECO:0000313" key="3">
    <source>
        <dbReference type="Proteomes" id="UP000238479"/>
    </source>
</evidence>
<feature type="compositionally biased region" description="Acidic residues" evidence="1">
    <location>
        <begin position="186"/>
        <end position="201"/>
    </location>
</feature>